<evidence type="ECO:0000256" key="2">
    <source>
        <dbReference type="ARBA" id="ARBA00022448"/>
    </source>
</evidence>
<keyword evidence="2" id="KW-0813">Transport</keyword>
<dbReference type="SUPFAM" id="SSF47917">
    <property type="entry name" value="C-terminal domain of alpha and beta subunits of F1 ATP synthase"/>
    <property type="match status" value="1"/>
</dbReference>
<dbReference type="InterPro" id="IPR024034">
    <property type="entry name" value="ATPase_F1/V1_b/a_C"/>
</dbReference>
<reference evidence="6" key="1">
    <citation type="submission" date="2020-05" db="EMBL/GenBank/DDBJ databases">
        <authorList>
            <person name="Chiriac C."/>
            <person name="Salcher M."/>
            <person name="Ghai R."/>
            <person name="Kavagutti S V."/>
        </authorList>
    </citation>
    <scope>NUCLEOTIDE SEQUENCE</scope>
</reference>
<accession>A0A6J6HRN0</accession>
<evidence type="ECO:0000256" key="3">
    <source>
        <dbReference type="ARBA" id="ARBA00022741"/>
    </source>
</evidence>
<evidence type="ECO:0000256" key="5">
    <source>
        <dbReference type="ARBA" id="ARBA00023065"/>
    </source>
</evidence>
<evidence type="ECO:0000256" key="4">
    <source>
        <dbReference type="ARBA" id="ARBA00022840"/>
    </source>
</evidence>
<keyword evidence="5" id="KW-0406">Ion transport</keyword>
<sequence>MAEKFTGVKGSTVPLKDTIEGFTAIANGDLDHVAEQAFFNVGGLDMVMANWERIQKETGK</sequence>
<keyword evidence="4" id="KW-0067">ATP-binding</keyword>
<keyword evidence="3" id="KW-0547">Nucleotide-binding</keyword>
<organism evidence="6">
    <name type="scientific">freshwater metagenome</name>
    <dbReference type="NCBI Taxonomy" id="449393"/>
    <lineage>
        <taxon>unclassified sequences</taxon>
        <taxon>metagenomes</taxon>
        <taxon>ecological metagenomes</taxon>
    </lineage>
</organism>
<gene>
    <name evidence="6" type="ORF">UFOPK1843_01118</name>
</gene>
<evidence type="ECO:0000313" key="6">
    <source>
        <dbReference type="EMBL" id="CAB4615810.1"/>
    </source>
</evidence>
<proteinExistence type="inferred from homology"/>
<dbReference type="AlphaFoldDB" id="A0A6J6HRN0"/>
<dbReference type="GO" id="GO:0006811">
    <property type="term" value="P:monoatomic ion transport"/>
    <property type="evidence" value="ECO:0007669"/>
    <property type="project" value="UniProtKB-KW"/>
</dbReference>
<name>A0A6J6HRN0_9ZZZZ</name>
<dbReference type="EMBL" id="CAEZUR010000118">
    <property type="protein sequence ID" value="CAB4615810.1"/>
    <property type="molecule type" value="Genomic_DNA"/>
</dbReference>
<evidence type="ECO:0000256" key="1">
    <source>
        <dbReference type="ARBA" id="ARBA00008936"/>
    </source>
</evidence>
<dbReference type="Gene3D" id="1.10.1140.10">
    <property type="entry name" value="Bovine Mitochondrial F1-atpase, Atp Synthase Beta Chain, Chain D, domain 3"/>
    <property type="match status" value="1"/>
</dbReference>
<protein>
    <submittedName>
        <fullName evidence="6">Unannotated protein</fullName>
    </submittedName>
</protein>
<comment type="similarity">
    <text evidence="1">Belongs to the ATPase alpha/beta chains family.</text>
</comment>